<organism evidence="1">
    <name type="scientific">Salvia splendens</name>
    <name type="common">Scarlet sage</name>
    <dbReference type="NCBI Taxonomy" id="180675"/>
    <lineage>
        <taxon>Eukaryota</taxon>
        <taxon>Viridiplantae</taxon>
        <taxon>Streptophyta</taxon>
        <taxon>Embryophyta</taxon>
        <taxon>Tracheophyta</taxon>
        <taxon>Spermatophyta</taxon>
        <taxon>Magnoliopsida</taxon>
        <taxon>eudicotyledons</taxon>
        <taxon>Gunneridae</taxon>
        <taxon>Pentapetalae</taxon>
        <taxon>asterids</taxon>
        <taxon>lamiids</taxon>
        <taxon>Lamiales</taxon>
        <taxon>Lamiaceae</taxon>
        <taxon>Nepetoideae</taxon>
        <taxon>Mentheae</taxon>
        <taxon>Salviinae</taxon>
        <taxon>Salvia</taxon>
        <taxon>Salvia subgen. Calosphace</taxon>
        <taxon>core Calosphace</taxon>
    </lineage>
</organism>
<sequence length="133" mass="15145">MYGEEVANKNASCLGAVQGFMDYIHRFKRPRLVADSGSFDVPLKGFTCNFVNSFGYVKKRGLSPEALYPWVGHPSSSRYEPPNGDWDGIVMVGEHQVKDHKKFWIKNFVRLKTHDDVERMLHMQPVASSVLLT</sequence>
<evidence type="ECO:0000313" key="1">
    <source>
        <dbReference type="EMBL" id="KAG6387577.1"/>
    </source>
</evidence>
<accession>A0A8X8W3M4</accession>
<comment type="caution">
    <text evidence="1">The sequence shown here is derived from an EMBL/GenBank/DDBJ whole genome shotgun (WGS) entry which is preliminary data.</text>
</comment>
<name>A0A8X8W3M4_SALSN</name>
<reference evidence="1" key="2">
    <citation type="submission" date="2020-08" db="EMBL/GenBank/DDBJ databases">
        <title>Plant Genome Project.</title>
        <authorList>
            <person name="Zhang R.-G."/>
        </authorList>
    </citation>
    <scope>NUCLEOTIDE SEQUENCE</scope>
    <source>
        <strain evidence="1">Huo1</strain>
        <tissue evidence="1">Leaf</tissue>
    </source>
</reference>
<gene>
    <name evidence="1" type="ORF">SASPL_152769</name>
</gene>
<dbReference type="Proteomes" id="UP000298416">
    <property type="component" value="Unassembled WGS sequence"/>
</dbReference>
<reference evidence="1" key="1">
    <citation type="submission" date="2018-01" db="EMBL/GenBank/DDBJ databases">
        <authorList>
            <person name="Mao J.F."/>
        </authorList>
    </citation>
    <scope>NUCLEOTIDE SEQUENCE</scope>
    <source>
        <strain evidence="1">Huo1</strain>
        <tissue evidence="1">Leaf</tissue>
    </source>
</reference>
<dbReference type="AlphaFoldDB" id="A0A8X8W3M4"/>
<evidence type="ECO:0000313" key="2">
    <source>
        <dbReference type="Proteomes" id="UP000298416"/>
    </source>
</evidence>
<protein>
    <submittedName>
        <fullName evidence="1">Uncharacterized protein</fullName>
    </submittedName>
</protein>
<keyword evidence="2" id="KW-1185">Reference proteome</keyword>
<dbReference type="EMBL" id="PNBA02000021">
    <property type="protein sequence ID" value="KAG6387577.1"/>
    <property type="molecule type" value="Genomic_DNA"/>
</dbReference>
<proteinExistence type="predicted"/>